<feature type="chain" id="PRO_5038402894" description="YtkA-like domain-containing protein" evidence="1">
    <location>
        <begin position="23"/>
        <end position="131"/>
    </location>
</feature>
<keyword evidence="4" id="KW-1185">Reference proteome</keyword>
<evidence type="ECO:0000313" key="4">
    <source>
        <dbReference type="Proteomes" id="UP000391919"/>
    </source>
</evidence>
<dbReference type="Pfam" id="PF13115">
    <property type="entry name" value="YtkA"/>
    <property type="match status" value="1"/>
</dbReference>
<dbReference type="InterPro" id="IPR013783">
    <property type="entry name" value="Ig-like_fold"/>
</dbReference>
<dbReference type="InterPro" id="IPR032693">
    <property type="entry name" value="YtkA-like_dom"/>
</dbReference>
<evidence type="ECO:0000256" key="1">
    <source>
        <dbReference type="SAM" id="SignalP"/>
    </source>
</evidence>
<proteinExistence type="predicted"/>
<reference evidence="3 4" key="1">
    <citation type="submission" date="2019-09" db="EMBL/GenBank/DDBJ databases">
        <title>Draft genome sequence of Bacillus sp. JC-7.</title>
        <authorList>
            <person name="Tanaka N."/>
            <person name="Shiwa Y."/>
            <person name="Fujita N."/>
            <person name="Tanasupawat S."/>
        </authorList>
    </citation>
    <scope>NUCLEOTIDE SEQUENCE [LARGE SCALE GENOMIC DNA]</scope>
    <source>
        <strain evidence="3 4">JC-7</strain>
    </source>
</reference>
<dbReference type="AlphaFoldDB" id="A0A5J4JIR3"/>
<protein>
    <recommendedName>
        <fullName evidence="2">YtkA-like domain-containing protein</fullName>
    </recommendedName>
</protein>
<comment type="caution">
    <text evidence="3">The sequence shown here is derived from an EMBL/GenBank/DDBJ whole genome shotgun (WGS) entry which is preliminary data.</text>
</comment>
<organism evidence="3 4">
    <name type="scientific">Weizmannia acidilactici</name>
    <dbReference type="NCBI Taxonomy" id="2607726"/>
    <lineage>
        <taxon>Bacteria</taxon>
        <taxon>Bacillati</taxon>
        <taxon>Bacillota</taxon>
        <taxon>Bacilli</taxon>
        <taxon>Bacillales</taxon>
        <taxon>Bacillaceae</taxon>
        <taxon>Heyndrickxia</taxon>
    </lineage>
</organism>
<dbReference type="Gene3D" id="2.60.40.10">
    <property type="entry name" value="Immunoglobulins"/>
    <property type="match status" value="1"/>
</dbReference>
<dbReference type="PROSITE" id="PS51257">
    <property type="entry name" value="PROKAR_LIPOPROTEIN"/>
    <property type="match status" value="1"/>
</dbReference>
<sequence>MEKMGRGWRTALLAVALAIALAACGKQQETATVKPVQVRLVVPKQVEADASIPLKAVVTQGKEKVNDADEVMFEIWRDGEEKNSQMLKAHNGKNGIYTAKMQIKRAGTYTVQVHVTARNMHVMPKTKIAVK</sequence>
<keyword evidence="1" id="KW-0732">Signal</keyword>
<feature type="domain" description="YtkA-like" evidence="2">
    <location>
        <begin position="31"/>
        <end position="114"/>
    </location>
</feature>
<name>A0A5J4JIR3_9BACI</name>
<dbReference type="Proteomes" id="UP000391919">
    <property type="component" value="Unassembled WGS sequence"/>
</dbReference>
<evidence type="ECO:0000313" key="3">
    <source>
        <dbReference type="EMBL" id="GER71159.1"/>
    </source>
</evidence>
<feature type="signal peptide" evidence="1">
    <location>
        <begin position="1"/>
        <end position="22"/>
    </location>
</feature>
<accession>A0A5J4JIR3</accession>
<dbReference type="EMBL" id="BKZQ01000037">
    <property type="protein sequence ID" value="GER71159.1"/>
    <property type="molecule type" value="Genomic_DNA"/>
</dbReference>
<evidence type="ECO:0000259" key="2">
    <source>
        <dbReference type="Pfam" id="PF13115"/>
    </source>
</evidence>
<gene>
    <name evidence="3" type="ORF">BpJC7_24620</name>
</gene>